<dbReference type="Pfam" id="PF00072">
    <property type="entry name" value="Response_reg"/>
    <property type="match status" value="1"/>
</dbReference>
<feature type="domain" description="Response regulatory" evidence="3">
    <location>
        <begin position="7"/>
        <end position="162"/>
    </location>
</feature>
<keyword evidence="5" id="KW-1185">Reference proteome</keyword>
<dbReference type="PANTHER" id="PTHR44591:SF3">
    <property type="entry name" value="RESPONSE REGULATORY DOMAIN-CONTAINING PROTEIN"/>
    <property type="match status" value="1"/>
</dbReference>
<protein>
    <submittedName>
        <fullName evidence="4">Response regulator</fullName>
    </submittedName>
</protein>
<sequence>MDHNCNRILIVDDTKEIHEDFHKILNSNRSAVNEDLKLIESQLFDEEEKPSKSGFDTGRIVYRLDSAFQGQQAIDMVDQAAAEDDPYSLIFMDVRMPPGLNGVETMERIWLNHPLIEVVIVTAYSDYSWEQILDRVGSTDRLMFLRKPFDQVSVKQMALALTKKYSLNLKVRGKIDRIQREISERNTQLERMLSELKVID</sequence>
<reference evidence="4" key="1">
    <citation type="submission" date="2021-03" db="EMBL/GenBank/DDBJ databases">
        <authorList>
            <person name="Wang G."/>
        </authorList>
    </citation>
    <scope>NUCLEOTIDE SEQUENCE</scope>
    <source>
        <strain evidence="4">KCTC 12899</strain>
    </source>
</reference>
<comment type="caution">
    <text evidence="4">The sequence shown here is derived from an EMBL/GenBank/DDBJ whole genome shotgun (WGS) entry which is preliminary data.</text>
</comment>
<dbReference type="Gene3D" id="3.40.50.2300">
    <property type="match status" value="1"/>
</dbReference>
<dbReference type="EMBL" id="JAFREP010000015">
    <property type="protein sequence ID" value="MBO1320074.1"/>
    <property type="molecule type" value="Genomic_DNA"/>
</dbReference>
<evidence type="ECO:0000313" key="4">
    <source>
        <dbReference type="EMBL" id="MBO1320074.1"/>
    </source>
</evidence>
<dbReference type="GO" id="GO:0000160">
    <property type="term" value="P:phosphorelay signal transduction system"/>
    <property type="evidence" value="ECO:0007669"/>
    <property type="project" value="InterPro"/>
</dbReference>
<dbReference type="InterPro" id="IPR050595">
    <property type="entry name" value="Bact_response_regulator"/>
</dbReference>
<name>A0A8J7QAI7_9BACT</name>
<accession>A0A8J7QAI7</accession>
<feature type="modified residue" description="4-aspartylphosphate" evidence="2">
    <location>
        <position position="93"/>
    </location>
</feature>
<evidence type="ECO:0000256" key="1">
    <source>
        <dbReference type="ARBA" id="ARBA00022553"/>
    </source>
</evidence>
<keyword evidence="1 2" id="KW-0597">Phosphoprotein</keyword>
<dbReference type="AlphaFoldDB" id="A0A8J7QAI7"/>
<evidence type="ECO:0000256" key="2">
    <source>
        <dbReference type="PROSITE-ProRule" id="PRU00169"/>
    </source>
</evidence>
<dbReference type="PROSITE" id="PS50110">
    <property type="entry name" value="RESPONSE_REGULATORY"/>
    <property type="match status" value="1"/>
</dbReference>
<dbReference type="PANTHER" id="PTHR44591">
    <property type="entry name" value="STRESS RESPONSE REGULATOR PROTEIN 1"/>
    <property type="match status" value="1"/>
</dbReference>
<evidence type="ECO:0000313" key="5">
    <source>
        <dbReference type="Proteomes" id="UP000664417"/>
    </source>
</evidence>
<evidence type="ECO:0000259" key="3">
    <source>
        <dbReference type="PROSITE" id="PS50110"/>
    </source>
</evidence>
<proteinExistence type="predicted"/>
<dbReference type="InterPro" id="IPR001789">
    <property type="entry name" value="Sig_transdc_resp-reg_receiver"/>
</dbReference>
<organism evidence="4 5">
    <name type="scientific">Acanthopleuribacter pedis</name>
    <dbReference type="NCBI Taxonomy" id="442870"/>
    <lineage>
        <taxon>Bacteria</taxon>
        <taxon>Pseudomonadati</taxon>
        <taxon>Acidobacteriota</taxon>
        <taxon>Holophagae</taxon>
        <taxon>Acanthopleuribacterales</taxon>
        <taxon>Acanthopleuribacteraceae</taxon>
        <taxon>Acanthopleuribacter</taxon>
    </lineage>
</organism>
<gene>
    <name evidence="4" type="ORF">J3U88_16485</name>
</gene>
<dbReference type="SUPFAM" id="SSF52172">
    <property type="entry name" value="CheY-like"/>
    <property type="match status" value="1"/>
</dbReference>
<dbReference type="Proteomes" id="UP000664417">
    <property type="component" value="Unassembled WGS sequence"/>
</dbReference>
<dbReference type="RefSeq" id="WP_207860027.1">
    <property type="nucleotide sequence ID" value="NZ_JAFREP010000015.1"/>
</dbReference>
<dbReference type="InterPro" id="IPR011006">
    <property type="entry name" value="CheY-like_superfamily"/>
</dbReference>